<evidence type="ECO:0000313" key="2">
    <source>
        <dbReference type="EMBL" id="KIW76908.1"/>
    </source>
</evidence>
<dbReference type="Proteomes" id="UP000053029">
    <property type="component" value="Unassembled WGS sequence"/>
</dbReference>
<proteinExistence type="predicted"/>
<dbReference type="EMBL" id="KN846974">
    <property type="protein sequence ID" value="KIW76908.1"/>
    <property type="molecule type" value="Genomic_DNA"/>
</dbReference>
<dbReference type="HOGENOM" id="CLU_1408799_0_0_1"/>
<reference evidence="2 3" key="1">
    <citation type="submission" date="2015-01" db="EMBL/GenBank/DDBJ databases">
        <title>The Genome Sequence of Fonsecaea pedrosoi CBS 271.37.</title>
        <authorList>
            <consortium name="The Broad Institute Genomics Platform"/>
            <person name="Cuomo C."/>
            <person name="de Hoog S."/>
            <person name="Gorbushina A."/>
            <person name="Stielow B."/>
            <person name="Teixiera M."/>
            <person name="Abouelleil A."/>
            <person name="Chapman S.B."/>
            <person name="Priest M."/>
            <person name="Young S.K."/>
            <person name="Wortman J."/>
            <person name="Nusbaum C."/>
            <person name="Birren B."/>
        </authorList>
    </citation>
    <scope>NUCLEOTIDE SEQUENCE [LARGE SCALE GENOMIC DNA]</scope>
    <source>
        <strain evidence="2 3">CBS 271.37</strain>
    </source>
</reference>
<keyword evidence="3" id="KW-1185">Reference proteome</keyword>
<sequence>MATEQALPSTNADGSQITMHERSAIESLLDRHIECLGLNDDGIEGEEGQEALYYSKVFYESPPAGGGKGAAASRLTRFGAVSSFAPHFLLITGGSSFAPHVLHPPSPGRSPLSVRNVSKIDLESPKVNADASKALPNTNEGVKSTKSTRSNAKCRISGDMADIDLDPPQTRFKVRRLSKLAESQPRGNWRITD</sequence>
<dbReference type="VEuPathDB" id="FungiDB:Z517_09352"/>
<dbReference type="STRING" id="1442368.A0A0D2G8A1"/>
<name>A0A0D2G8A1_9EURO</name>
<feature type="region of interest" description="Disordered" evidence="1">
    <location>
        <begin position="131"/>
        <end position="167"/>
    </location>
</feature>
<gene>
    <name evidence="2" type="ORF">Z517_09352</name>
</gene>
<evidence type="ECO:0000313" key="3">
    <source>
        <dbReference type="Proteomes" id="UP000053029"/>
    </source>
</evidence>
<feature type="compositionally biased region" description="Polar residues" evidence="1">
    <location>
        <begin position="135"/>
        <end position="151"/>
    </location>
</feature>
<dbReference type="GeneID" id="25308842"/>
<evidence type="ECO:0000256" key="1">
    <source>
        <dbReference type="SAM" id="MobiDB-lite"/>
    </source>
</evidence>
<protein>
    <submittedName>
        <fullName evidence="2">Uncharacterized protein</fullName>
    </submittedName>
</protein>
<dbReference type="RefSeq" id="XP_013280716.1">
    <property type="nucleotide sequence ID" value="XM_013425262.1"/>
</dbReference>
<accession>A0A0D2G8A1</accession>
<dbReference type="AlphaFoldDB" id="A0A0D2G8A1"/>
<organism evidence="2 3">
    <name type="scientific">Fonsecaea pedrosoi CBS 271.37</name>
    <dbReference type="NCBI Taxonomy" id="1442368"/>
    <lineage>
        <taxon>Eukaryota</taxon>
        <taxon>Fungi</taxon>
        <taxon>Dikarya</taxon>
        <taxon>Ascomycota</taxon>
        <taxon>Pezizomycotina</taxon>
        <taxon>Eurotiomycetes</taxon>
        <taxon>Chaetothyriomycetidae</taxon>
        <taxon>Chaetothyriales</taxon>
        <taxon>Herpotrichiellaceae</taxon>
        <taxon>Fonsecaea</taxon>
    </lineage>
</organism>